<organism evidence="2 3">
    <name type="scientific">Leptospira interrogans serovar Bataviae</name>
    <dbReference type="NCBI Taxonomy" id="312175"/>
    <lineage>
        <taxon>Bacteria</taxon>
        <taxon>Pseudomonadati</taxon>
        <taxon>Spirochaetota</taxon>
        <taxon>Spirochaetia</taxon>
        <taxon>Leptospirales</taxon>
        <taxon>Leptospiraceae</taxon>
        <taxon>Leptospira</taxon>
    </lineage>
</organism>
<evidence type="ECO:0000256" key="1">
    <source>
        <dbReference type="SAM" id="SignalP"/>
    </source>
</evidence>
<dbReference type="RefSeq" id="WP_192504808.1">
    <property type="nucleotide sequence ID" value="NZ_CP043893.1"/>
</dbReference>
<gene>
    <name evidence="2" type="ORF">Lepto1489_17465</name>
</gene>
<keyword evidence="2" id="KW-0449">Lipoprotein</keyword>
<dbReference type="PROSITE" id="PS51257">
    <property type="entry name" value="PROKAR_LIPOPROTEIN"/>
    <property type="match status" value="1"/>
</dbReference>
<dbReference type="NCBIfam" id="NF033160">
    <property type="entry name" value="lipo_LipL36"/>
    <property type="match status" value="1"/>
</dbReference>
<accession>A0AAP9WLW4</accession>
<dbReference type="AlphaFoldDB" id="A0AAP9WLW4"/>
<feature type="signal peptide" evidence="1">
    <location>
        <begin position="1"/>
        <end position="22"/>
    </location>
</feature>
<proteinExistence type="predicted"/>
<reference evidence="2" key="1">
    <citation type="submission" date="2019-09" db="EMBL/GenBank/DDBJ databases">
        <title>Comparative Genomics of Leptospira interrogans Reveals Genome Plasticity - A Common Adaptive Strategy for Survival in Various Hosts.</title>
        <authorList>
            <person name="Ramli S.R."/>
            <person name="Bunk B."/>
            <person name="Goris M."/>
            <person name="Bhuju S."/>
            <person name="Jarek M."/>
            <person name="Sproer C."/>
            <person name="Mustakim S."/>
            <person name="Strommenger B."/>
            <person name="Pessler F."/>
        </authorList>
    </citation>
    <scope>NUCLEOTIDE SEQUENCE</scope>
    <source>
        <strain evidence="2">1489</strain>
    </source>
</reference>
<sequence length="402" mass="41116">MRRNIMKIAAVAALTVALTACKGDDDDDDVVMLALLYLADQTSGNCVTLTKDDGAAPGSTVGDGKPTYTATGSTKPKAACNSIYGVEVIVNNSQAVVDSVKANYQAVVDKANAAGTACKGTGSTAARFQAAINALDTDDIDRTLAGGNGSGCALSGGNAWNLNPLALGTSRLSLDPAHLGKTVYACSSEIAKTTLLASLSAPILSTIAGSVATDMATNLAYKRKQVAVTANNYGWTTEAAAAGRLINVSELTTAIQAGPALVAYSTSLTMVVEDSGQAPPIPANPAHIQTDLDCMKALIESESETTKKIATALYDPLVFAGPILVSGSGFGGTATPAGFPVVTPVGSVITTAQAAEVKEVLFLGLTCRYGDFDEENTNNKIQVGTETNVKINGTCPATYPKY</sequence>
<name>A0AAP9WLW4_LEPIR</name>
<feature type="chain" id="PRO_5042838643" evidence="1">
    <location>
        <begin position="23"/>
        <end position="402"/>
    </location>
</feature>
<evidence type="ECO:0000313" key="2">
    <source>
        <dbReference type="EMBL" id="QOI52030.1"/>
    </source>
</evidence>
<protein>
    <submittedName>
        <fullName evidence="2">Lipoprotein LipL36</fullName>
    </submittedName>
</protein>
<evidence type="ECO:0000313" key="3">
    <source>
        <dbReference type="Proteomes" id="UP000663255"/>
    </source>
</evidence>
<dbReference type="EMBL" id="CP043893">
    <property type="protein sequence ID" value="QOI52030.1"/>
    <property type="molecule type" value="Genomic_DNA"/>
</dbReference>
<dbReference type="Proteomes" id="UP000663255">
    <property type="component" value="Chromosome 1"/>
</dbReference>
<keyword evidence="1" id="KW-0732">Signal</keyword>